<evidence type="ECO:0000313" key="2">
    <source>
        <dbReference type="EMBL" id="KAK9848752.1"/>
    </source>
</evidence>
<dbReference type="AlphaFoldDB" id="A0AAW1SM59"/>
<feature type="region of interest" description="Disordered" evidence="1">
    <location>
        <begin position="83"/>
        <end position="114"/>
    </location>
</feature>
<feature type="compositionally biased region" description="Polar residues" evidence="1">
    <location>
        <begin position="83"/>
        <end position="97"/>
    </location>
</feature>
<proteinExistence type="predicted"/>
<dbReference type="EMBL" id="JALJOV010001382">
    <property type="protein sequence ID" value="KAK9848752.1"/>
    <property type="molecule type" value="Genomic_DNA"/>
</dbReference>
<sequence>MPLGKRTDCGDARYAGCVVAFSNNPSQHLQAALQSGFDFITAPLADPAYRRPAANSAVKGAQQPDFSVQNLLLISSKCSSQSGEVKNTQKQAANQSEGGDFAATPGGLGWGSGH</sequence>
<gene>
    <name evidence="2" type="ORF">WJX84_010098</name>
</gene>
<organism evidence="2 3">
    <name type="scientific">Apatococcus fuscideae</name>
    <dbReference type="NCBI Taxonomy" id="2026836"/>
    <lineage>
        <taxon>Eukaryota</taxon>
        <taxon>Viridiplantae</taxon>
        <taxon>Chlorophyta</taxon>
        <taxon>core chlorophytes</taxon>
        <taxon>Trebouxiophyceae</taxon>
        <taxon>Chlorellales</taxon>
        <taxon>Chlorellaceae</taxon>
        <taxon>Apatococcus</taxon>
    </lineage>
</organism>
<protein>
    <submittedName>
        <fullName evidence="2">Uncharacterized protein</fullName>
    </submittedName>
</protein>
<reference evidence="2 3" key="1">
    <citation type="journal article" date="2024" name="Nat. Commun.">
        <title>Phylogenomics reveals the evolutionary origins of lichenization in chlorophyte algae.</title>
        <authorList>
            <person name="Puginier C."/>
            <person name="Libourel C."/>
            <person name="Otte J."/>
            <person name="Skaloud P."/>
            <person name="Haon M."/>
            <person name="Grisel S."/>
            <person name="Petersen M."/>
            <person name="Berrin J.G."/>
            <person name="Delaux P.M."/>
            <person name="Dal Grande F."/>
            <person name="Keller J."/>
        </authorList>
    </citation>
    <scope>NUCLEOTIDE SEQUENCE [LARGE SCALE GENOMIC DNA]</scope>
    <source>
        <strain evidence="2 3">SAG 2523</strain>
    </source>
</reference>
<evidence type="ECO:0000313" key="3">
    <source>
        <dbReference type="Proteomes" id="UP001485043"/>
    </source>
</evidence>
<dbReference type="Proteomes" id="UP001485043">
    <property type="component" value="Unassembled WGS sequence"/>
</dbReference>
<evidence type="ECO:0000256" key="1">
    <source>
        <dbReference type="SAM" id="MobiDB-lite"/>
    </source>
</evidence>
<dbReference type="Gene3D" id="3.20.20.150">
    <property type="entry name" value="Divalent-metal-dependent TIM barrel enzymes"/>
    <property type="match status" value="1"/>
</dbReference>
<comment type="caution">
    <text evidence="2">The sequence shown here is derived from an EMBL/GenBank/DDBJ whole genome shotgun (WGS) entry which is preliminary data.</text>
</comment>
<accession>A0AAW1SM59</accession>
<keyword evidence="3" id="KW-1185">Reference proteome</keyword>
<name>A0AAW1SM59_9CHLO</name>